<keyword evidence="17" id="KW-1208">Phospholipid metabolism</keyword>
<dbReference type="Pfam" id="PF01148">
    <property type="entry name" value="CTP_transf_1"/>
    <property type="match status" value="1"/>
</dbReference>
<name>A0A1S7LFI7_MAGMO</name>
<keyword evidence="10 18" id="KW-0808">Transferase</keyword>
<dbReference type="AlphaFoldDB" id="A0A1S7LFI7"/>
<dbReference type="GO" id="GO:0004605">
    <property type="term" value="F:phosphatidate cytidylyltransferase activity"/>
    <property type="evidence" value="ECO:0007669"/>
    <property type="project" value="UniProtKB-EC"/>
</dbReference>
<feature type="transmembrane region" description="Helical" evidence="19">
    <location>
        <begin position="6"/>
        <end position="39"/>
    </location>
</feature>
<keyword evidence="15 19" id="KW-0472">Membrane</keyword>
<evidence type="ECO:0000256" key="17">
    <source>
        <dbReference type="ARBA" id="ARBA00023264"/>
    </source>
</evidence>
<comment type="similarity">
    <text evidence="5 18">Belongs to the CDS family.</text>
</comment>
<evidence type="ECO:0000256" key="15">
    <source>
        <dbReference type="ARBA" id="ARBA00023136"/>
    </source>
</evidence>
<evidence type="ECO:0000256" key="16">
    <source>
        <dbReference type="ARBA" id="ARBA00023209"/>
    </source>
</evidence>
<evidence type="ECO:0000256" key="18">
    <source>
        <dbReference type="RuleBase" id="RU003938"/>
    </source>
</evidence>
<dbReference type="EMBL" id="LO017727">
    <property type="protein sequence ID" value="CRH05173.1"/>
    <property type="molecule type" value="Genomic_DNA"/>
</dbReference>
<dbReference type="GO" id="GO:0005886">
    <property type="term" value="C:plasma membrane"/>
    <property type="evidence" value="ECO:0007669"/>
    <property type="project" value="UniProtKB-SubCell"/>
</dbReference>
<reference evidence="20" key="1">
    <citation type="submission" date="2015-04" db="EMBL/GenBank/DDBJ databases">
        <authorList>
            <person name="Syromyatnikov M.Y."/>
            <person name="Popov V.N."/>
        </authorList>
    </citation>
    <scope>NUCLEOTIDE SEQUENCE</scope>
    <source>
        <strain evidence="20">MO-1</strain>
    </source>
</reference>
<evidence type="ECO:0000256" key="3">
    <source>
        <dbReference type="ARBA" id="ARBA00005119"/>
    </source>
</evidence>
<feature type="transmembrane region" description="Helical" evidence="19">
    <location>
        <begin position="75"/>
        <end position="95"/>
    </location>
</feature>
<keyword evidence="9" id="KW-0444">Lipid biosynthesis</keyword>
<evidence type="ECO:0000256" key="7">
    <source>
        <dbReference type="ARBA" id="ARBA00019373"/>
    </source>
</evidence>
<dbReference type="PANTHER" id="PTHR46382:SF1">
    <property type="entry name" value="PHOSPHATIDATE CYTIDYLYLTRANSFERASE"/>
    <property type="match status" value="1"/>
</dbReference>
<keyword evidence="8" id="KW-1003">Cell membrane</keyword>
<evidence type="ECO:0000256" key="4">
    <source>
        <dbReference type="ARBA" id="ARBA00005189"/>
    </source>
</evidence>
<comment type="catalytic activity">
    <reaction evidence="1 18">
        <text>a 1,2-diacyl-sn-glycero-3-phosphate + CTP + H(+) = a CDP-1,2-diacyl-sn-glycerol + diphosphate</text>
        <dbReference type="Rhea" id="RHEA:16229"/>
        <dbReference type="ChEBI" id="CHEBI:15378"/>
        <dbReference type="ChEBI" id="CHEBI:33019"/>
        <dbReference type="ChEBI" id="CHEBI:37563"/>
        <dbReference type="ChEBI" id="CHEBI:58332"/>
        <dbReference type="ChEBI" id="CHEBI:58608"/>
        <dbReference type="EC" id="2.7.7.41"/>
    </reaction>
</comment>
<dbReference type="EC" id="2.7.7.41" evidence="6 18"/>
<dbReference type="GO" id="GO:0016024">
    <property type="term" value="P:CDP-diacylglycerol biosynthetic process"/>
    <property type="evidence" value="ECO:0007669"/>
    <property type="project" value="UniProtKB-UniPathway"/>
</dbReference>
<evidence type="ECO:0000256" key="14">
    <source>
        <dbReference type="ARBA" id="ARBA00023098"/>
    </source>
</evidence>
<evidence type="ECO:0000256" key="11">
    <source>
        <dbReference type="ARBA" id="ARBA00022692"/>
    </source>
</evidence>
<evidence type="ECO:0000256" key="13">
    <source>
        <dbReference type="ARBA" id="ARBA00022989"/>
    </source>
</evidence>
<evidence type="ECO:0000256" key="2">
    <source>
        <dbReference type="ARBA" id="ARBA00004651"/>
    </source>
</evidence>
<evidence type="ECO:0000256" key="9">
    <source>
        <dbReference type="ARBA" id="ARBA00022516"/>
    </source>
</evidence>
<comment type="pathway">
    <text evidence="3 18">Phospholipid metabolism; CDP-diacylglycerol biosynthesis; CDP-diacylglycerol from sn-glycerol 3-phosphate: step 3/3.</text>
</comment>
<evidence type="ECO:0000256" key="8">
    <source>
        <dbReference type="ARBA" id="ARBA00022475"/>
    </source>
</evidence>
<protein>
    <recommendedName>
        <fullName evidence="7 18">Phosphatidate cytidylyltransferase</fullName>
        <ecNumber evidence="6 18">2.7.7.41</ecNumber>
    </recommendedName>
</protein>
<dbReference type="InterPro" id="IPR000374">
    <property type="entry name" value="PC_trans"/>
</dbReference>
<comment type="pathway">
    <text evidence="4">Lipid metabolism.</text>
</comment>
<dbReference type="PANTHER" id="PTHR46382">
    <property type="entry name" value="PHOSPHATIDATE CYTIDYLYLTRANSFERASE"/>
    <property type="match status" value="1"/>
</dbReference>
<feature type="transmembrane region" description="Helical" evidence="19">
    <location>
        <begin position="137"/>
        <end position="155"/>
    </location>
</feature>
<sequence length="268" mass="28399">MGTRILSALILAPLVLGIILYGGNLGMLLLLLVVAPLMALEWQGFVAGEKWRDGAVLSFGIWGLLTLAYDDKLAWSGGWLFLWSALLLAALTIAYRGADQPHTPFLALGKAVMGLIYIGIPLQLLLVIHGLQQGSGWVMMILFIMWGTDSGAYFAGRFFGTAKLAPHVSPKKTWQGFWGGLAIGTAAGVGIALALGLQLALSLLIVTSLFLSLAGQLGDLVESLMKRQAGIKDSGNIIPGHGGLLDRLDSLIYTAPPFYLILMAAGVA</sequence>
<dbReference type="UniPathway" id="UPA00557">
    <property type="reaction ID" value="UER00614"/>
</dbReference>
<accession>A0A1S7LFI7</accession>
<proteinExistence type="inferred from homology"/>
<feature type="transmembrane region" description="Helical" evidence="19">
    <location>
        <begin position="107"/>
        <end position="131"/>
    </location>
</feature>
<evidence type="ECO:0000256" key="5">
    <source>
        <dbReference type="ARBA" id="ARBA00010185"/>
    </source>
</evidence>
<gene>
    <name evidence="20" type="ORF">MAGMO_0975</name>
</gene>
<evidence type="ECO:0000256" key="10">
    <source>
        <dbReference type="ARBA" id="ARBA00022679"/>
    </source>
</evidence>
<evidence type="ECO:0000256" key="6">
    <source>
        <dbReference type="ARBA" id="ARBA00012487"/>
    </source>
</evidence>
<evidence type="ECO:0000256" key="19">
    <source>
        <dbReference type="SAM" id="Phobius"/>
    </source>
</evidence>
<feature type="transmembrane region" description="Helical" evidence="19">
    <location>
        <begin position="176"/>
        <end position="195"/>
    </location>
</feature>
<keyword evidence="16" id="KW-0594">Phospholipid biosynthesis</keyword>
<keyword evidence="12 18" id="KW-0548">Nucleotidyltransferase</keyword>
<dbReference type="PROSITE" id="PS01315">
    <property type="entry name" value="CDS"/>
    <property type="match status" value="1"/>
</dbReference>
<organism evidence="20">
    <name type="scientific">Magnetococcus massalia (strain MO-1)</name>
    <dbReference type="NCBI Taxonomy" id="451514"/>
    <lineage>
        <taxon>Bacteria</taxon>
        <taxon>Pseudomonadati</taxon>
        <taxon>Pseudomonadota</taxon>
        <taxon>Magnetococcia</taxon>
        <taxon>Magnetococcales</taxon>
        <taxon>Magnetococcaceae</taxon>
        <taxon>Magnetococcus</taxon>
    </lineage>
</organism>
<evidence type="ECO:0000256" key="12">
    <source>
        <dbReference type="ARBA" id="ARBA00022695"/>
    </source>
</evidence>
<keyword evidence="14" id="KW-0443">Lipid metabolism</keyword>
<evidence type="ECO:0000313" key="20">
    <source>
        <dbReference type="EMBL" id="CRH05173.1"/>
    </source>
</evidence>
<evidence type="ECO:0000256" key="1">
    <source>
        <dbReference type="ARBA" id="ARBA00001698"/>
    </source>
</evidence>
<comment type="subcellular location">
    <subcellularLocation>
        <location evidence="2">Cell membrane</location>
        <topology evidence="2">Multi-pass membrane protein</topology>
    </subcellularLocation>
</comment>
<keyword evidence="11 18" id="KW-0812">Transmembrane</keyword>
<keyword evidence="13 19" id="KW-1133">Transmembrane helix</keyword>